<dbReference type="EMBL" id="BMAW01122516">
    <property type="protein sequence ID" value="GFT99219.1"/>
    <property type="molecule type" value="Genomic_DNA"/>
</dbReference>
<keyword evidence="2" id="KW-1185">Reference proteome</keyword>
<organism evidence="1 2">
    <name type="scientific">Nephila pilipes</name>
    <name type="common">Giant wood spider</name>
    <name type="synonym">Nephila maculata</name>
    <dbReference type="NCBI Taxonomy" id="299642"/>
    <lineage>
        <taxon>Eukaryota</taxon>
        <taxon>Metazoa</taxon>
        <taxon>Ecdysozoa</taxon>
        <taxon>Arthropoda</taxon>
        <taxon>Chelicerata</taxon>
        <taxon>Arachnida</taxon>
        <taxon>Araneae</taxon>
        <taxon>Araneomorphae</taxon>
        <taxon>Entelegynae</taxon>
        <taxon>Araneoidea</taxon>
        <taxon>Nephilidae</taxon>
        <taxon>Nephila</taxon>
    </lineage>
</organism>
<sequence length="117" mass="13630">MTNVYLLENVWTFSQPHISHFSFNDILRDQFVAQKSENVTLCLRQCSPDAHGTRGALQGWLSLKCDAKVGKTDIRQIRMILHNNQIRFLIRRGTWRMTIRVSLSFLAKRNPNCEGRI</sequence>
<evidence type="ECO:0000313" key="1">
    <source>
        <dbReference type="EMBL" id="GFT99219.1"/>
    </source>
</evidence>
<protein>
    <submittedName>
        <fullName evidence="1">Uncharacterized protein</fullName>
    </submittedName>
</protein>
<gene>
    <name evidence="1" type="ORF">NPIL_535111</name>
</gene>
<reference evidence="1" key="1">
    <citation type="submission" date="2020-08" db="EMBL/GenBank/DDBJ databases">
        <title>Multicomponent nature underlies the extraordinary mechanical properties of spider dragline silk.</title>
        <authorList>
            <person name="Kono N."/>
            <person name="Nakamura H."/>
            <person name="Mori M."/>
            <person name="Yoshida Y."/>
            <person name="Ohtoshi R."/>
            <person name="Malay A.D."/>
            <person name="Moran D.A.P."/>
            <person name="Tomita M."/>
            <person name="Numata K."/>
            <person name="Arakawa K."/>
        </authorList>
    </citation>
    <scope>NUCLEOTIDE SEQUENCE</scope>
</reference>
<accession>A0A8X6Q4U4</accession>
<dbReference type="AlphaFoldDB" id="A0A8X6Q4U4"/>
<proteinExistence type="predicted"/>
<evidence type="ECO:0000313" key="2">
    <source>
        <dbReference type="Proteomes" id="UP000887013"/>
    </source>
</evidence>
<name>A0A8X6Q4U4_NEPPI</name>
<comment type="caution">
    <text evidence="1">The sequence shown here is derived from an EMBL/GenBank/DDBJ whole genome shotgun (WGS) entry which is preliminary data.</text>
</comment>
<dbReference type="Proteomes" id="UP000887013">
    <property type="component" value="Unassembled WGS sequence"/>
</dbReference>